<proteinExistence type="predicted"/>
<dbReference type="EMBL" id="UINC01020080">
    <property type="protein sequence ID" value="SVA84667.1"/>
    <property type="molecule type" value="Genomic_DNA"/>
</dbReference>
<protein>
    <submittedName>
        <fullName evidence="1">Uncharacterized protein</fullName>
    </submittedName>
</protein>
<reference evidence="1" key="1">
    <citation type="submission" date="2018-05" db="EMBL/GenBank/DDBJ databases">
        <authorList>
            <person name="Lanie J.A."/>
            <person name="Ng W.-L."/>
            <person name="Kazmierczak K.M."/>
            <person name="Andrzejewski T.M."/>
            <person name="Davidsen T.M."/>
            <person name="Wayne K.J."/>
            <person name="Tettelin H."/>
            <person name="Glass J.I."/>
            <person name="Rusch D."/>
            <person name="Podicherti R."/>
            <person name="Tsui H.-C.T."/>
            <person name="Winkler M.E."/>
        </authorList>
    </citation>
    <scope>NUCLEOTIDE SEQUENCE</scope>
</reference>
<dbReference type="AlphaFoldDB" id="A0A381Z7D9"/>
<name>A0A381Z7D9_9ZZZZ</name>
<accession>A0A381Z7D9</accession>
<evidence type="ECO:0000313" key="1">
    <source>
        <dbReference type="EMBL" id="SVA84667.1"/>
    </source>
</evidence>
<gene>
    <name evidence="1" type="ORF">METZ01_LOCUS137521</name>
</gene>
<sequence length="43" mass="4568">MSFHLFAGTTVPETHLPVPYHGSAGGIFELPLGRIQHSFGSCA</sequence>
<organism evidence="1">
    <name type="scientific">marine metagenome</name>
    <dbReference type="NCBI Taxonomy" id="408172"/>
    <lineage>
        <taxon>unclassified sequences</taxon>
        <taxon>metagenomes</taxon>
        <taxon>ecological metagenomes</taxon>
    </lineage>
</organism>